<feature type="binding site" evidence="6">
    <location>
        <position position="66"/>
    </location>
    <ligand>
        <name>substrate</name>
    </ligand>
</feature>
<evidence type="ECO:0000256" key="6">
    <source>
        <dbReference type="HAMAP-Rule" id="MF_01629"/>
    </source>
</evidence>
<dbReference type="EMBL" id="JAPMXC010000001">
    <property type="protein sequence ID" value="MCY0387671.1"/>
    <property type="molecule type" value="Genomic_DNA"/>
</dbReference>
<dbReference type="GO" id="GO:0004733">
    <property type="term" value="F:pyridoxamine phosphate oxidase activity"/>
    <property type="evidence" value="ECO:0007669"/>
    <property type="project" value="UniProtKB-EC"/>
</dbReference>
<proteinExistence type="inferred from homology"/>
<dbReference type="EC" id="1.4.3.5" evidence="6"/>
<comment type="pathway">
    <text evidence="6">Cofactor metabolism; pyridoxal 5'-phosphate salvage; pyridoxal 5'-phosphate from pyridoxine 5'-phosphate: step 1/1.</text>
</comment>
<dbReference type="RefSeq" id="WP_267847398.1">
    <property type="nucleotide sequence ID" value="NZ_JAPMXC010000001.1"/>
</dbReference>
<comment type="catalytic activity">
    <reaction evidence="6">
        <text>pyridoxine 5'-phosphate + O2 = pyridoxal 5'-phosphate + H2O2</text>
        <dbReference type="Rhea" id="RHEA:15149"/>
        <dbReference type="ChEBI" id="CHEBI:15379"/>
        <dbReference type="ChEBI" id="CHEBI:16240"/>
        <dbReference type="ChEBI" id="CHEBI:58589"/>
        <dbReference type="ChEBI" id="CHEBI:597326"/>
        <dbReference type="EC" id="1.4.3.5"/>
    </reaction>
</comment>
<feature type="binding site" evidence="6">
    <location>
        <begin position="140"/>
        <end position="141"/>
    </location>
    <ligand>
        <name>FMN</name>
        <dbReference type="ChEBI" id="CHEBI:58210"/>
    </ligand>
</feature>
<dbReference type="InterPro" id="IPR011576">
    <property type="entry name" value="Pyridox_Oxase_N"/>
</dbReference>
<dbReference type="PANTHER" id="PTHR10851:SF0">
    <property type="entry name" value="PYRIDOXINE-5'-PHOSPHATE OXIDASE"/>
    <property type="match status" value="1"/>
</dbReference>
<comment type="pathway">
    <text evidence="6">Cofactor metabolism; pyridoxal 5'-phosphate salvage; pyridoxal 5'-phosphate from pyridoxamine 5'-phosphate: step 1/1.</text>
</comment>
<feature type="binding site" evidence="6">
    <location>
        <position position="83"/>
    </location>
    <ligand>
        <name>FMN</name>
        <dbReference type="ChEBI" id="CHEBI:58210"/>
    </ligand>
</feature>
<evidence type="ECO:0000256" key="3">
    <source>
        <dbReference type="ARBA" id="ARBA00022643"/>
    </source>
</evidence>
<feature type="binding site" evidence="6">
    <location>
        <position position="184"/>
    </location>
    <ligand>
        <name>FMN</name>
        <dbReference type="ChEBI" id="CHEBI:58210"/>
    </ligand>
</feature>
<dbReference type="PANTHER" id="PTHR10851">
    <property type="entry name" value="PYRIDOXINE-5-PHOSPHATE OXIDASE"/>
    <property type="match status" value="1"/>
</dbReference>
<gene>
    <name evidence="6 9" type="primary">pdxH</name>
    <name evidence="9" type="ORF">OVY01_10585</name>
</gene>
<keyword evidence="5 6" id="KW-0664">Pyridoxine biosynthesis</keyword>
<dbReference type="SUPFAM" id="SSF50475">
    <property type="entry name" value="FMN-binding split barrel"/>
    <property type="match status" value="1"/>
</dbReference>
<evidence type="ECO:0000259" key="8">
    <source>
        <dbReference type="Pfam" id="PF10590"/>
    </source>
</evidence>
<evidence type="ECO:0000313" key="9">
    <source>
        <dbReference type="EMBL" id="MCY0387671.1"/>
    </source>
</evidence>
<keyword evidence="10" id="KW-1185">Reference proteome</keyword>
<dbReference type="Pfam" id="PF10590">
    <property type="entry name" value="PNP_phzG_C"/>
    <property type="match status" value="1"/>
</dbReference>
<dbReference type="HAMAP" id="MF_01629">
    <property type="entry name" value="PdxH"/>
    <property type="match status" value="1"/>
</dbReference>
<dbReference type="InterPro" id="IPR000659">
    <property type="entry name" value="Pyridox_Oxase"/>
</dbReference>
<comment type="subunit">
    <text evidence="6">Homodimer.</text>
</comment>
<organism evidence="9 10">
    <name type="scientific">Robbsia betulipollinis</name>
    <dbReference type="NCBI Taxonomy" id="2981849"/>
    <lineage>
        <taxon>Bacteria</taxon>
        <taxon>Pseudomonadati</taxon>
        <taxon>Pseudomonadota</taxon>
        <taxon>Betaproteobacteria</taxon>
        <taxon>Burkholderiales</taxon>
        <taxon>Burkholderiaceae</taxon>
        <taxon>Robbsia</taxon>
    </lineage>
</organism>
<comment type="catalytic activity">
    <reaction evidence="6">
        <text>pyridoxamine 5'-phosphate + O2 + H2O = pyridoxal 5'-phosphate + H2O2 + NH4(+)</text>
        <dbReference type="Rhea" id="RHEA:15817"/>
        <dbReference type="ChEBI" id="CHEBI:15377"/>
        <dbReference type="ChEBI" id="CHEBI:15379"/>
        <dbReference type="ChEBI" id="CHEBI:16240"/>
        <dbReference type="ChEBI" id="CHEBI:28938"/>
        <dbReference type="ChEBI" id="CHEBI:58451"/>
        <dbReference type="ChEBI" id="CHEBI:597326"/>
        <dbReference type="EC" id="1.4.3.5"/>
    </reaction>
</comment>
<feature type="domain" description="Pyridoxine 5'-phosphate oxidase dimerisation C-terminal" evidence="8">
    <location>
        <begin position="171"/>
        <end position="225"/>
    </location>
</feature>
<evidence type="ECO:0000256" key="2">
    <source>
        <dbReference type="ARBA" id="ARBA00022630"/>
    </source>
</evidence>
<feature type="binding site" evidence="6">
    <location>
        <begin position="190"/>
        <end position="192"/>
    </location>
    <ligand>
        <name>substrate</name>
    </ligand>
</feature>
<dbReference type="InterPro" id="IPR019740">
    <property type="entry name" value="Pyridox_Oxase_CS"/>
</dbReference>
<reference evidence="9" key="1">
    <citation type="submission" date="2022-11" db="EMBL/GenBank/DDBJ databases">
        <title>Robbsia betulipollinis sp. nov., isolated from pollen of birch (Betula pendula).</title>
        <authorList>
            <person name="Shi H."/>
            <person name="Ambika Manirajan B."/>
            <person name="Ratering S."/>
            <person name="Geissler-Plaum R."/>
            <person name="Schnell S."/>
        </authorList>
    </citation>
    <scope>NUCLEOTIDE SEQUENCE</scope>
    <source>
        <strain evidence="9">Bb-Pol-6</strain>
    </source>
</reference>
<name>A0ABT3ZMA3_9BURK</name>
<keyword evidence="3 6" id="KW-0288">FMN</keyword>
<evidence type="ECO:0000259" key="7">
    <source>
        <dbReference type="Pfam" id="PF01243"/>
    </source>
</evidence>
<evidence type="ECO:0000256" key="5">
    <source>
        <dbReference type="ARBA" id="ARBA00023096"/>
    </source>
</evidence>
<feature type="binding site" evidence="6">
    <location>
        <position position="194"/>
    </location>
    <ligand>
        <name>FMN</name>
        <dbReference type="ChEBI" id="CHEBI:58210"/>
    </ligand>
</feature>
<accession>A0ABT3ZMA3</accession>
<feature type="binding site" evidence="6">
    <location>
        <begin position="61"/>
        <end position="66"/>
    </location>
    <ligand>
        <name>FMN</name>
        <dbReference type="ChEBI" id="CHEBI:58210"/>
    </ligand>
</feature>
<feature type="binding site" evidence="6">
    <location>
        <position position="131"/>
    </location>
    <ligand>
        <name>substrate</name>
    </ligand>
</feature>
<feature type="binding site" evidence="6">
    <location>
        <begin position="76"/>
        <end position="77"/>
    </location>
    <ligand>
        <name>FMN</name>
        <dbReference type="ChEBI" id="CHEBI:58210"/>
    </ligand>
</feature>
<keyword evidence="2 6" id="KW-0285">Flavoprotein</keyword>
<dbReference type="InterPro" id="IPR012349">
    <property type="entry name" value="Split_barrel_FMN-bd"/>
</dbReference>
<dbReference type="PROSITE" id="PS01064">
    <property type="entry name" value="PYRIDOX_OXIDASE"/>
    <property type="match status" value="1"/>
</dbReference>
<feature type="binding site" evidence="6">
    <location>
        <position position="82"/>
    </location>
    <ligand>
        <name>FMN</name>
        <dbReference type="ChEBI" id="CHEBI:58210"/>
    </ligand>
</feature>
<feature type="binding site" evidence="6">
    <location>
        <position position="105"/>
    </location>
    <ligand>
        <name>FMN</name>
        <dbReference type="ChEBI" id="CHEBI:58210"/>
    </ligand>
</feature>
<evidence type="ECO:0000256" key="1">
    <source>
        <dbReference type="ARBA" id="ARBA00007301"/>
    </source>
</evidence>
<keyword evidence="4 6" id="KW-0560">Oxidoreductase</keyword>
<evidence type="ECO:0000313" key="10">
    <source>
        <dbReference type="Proteomes" id="UP001082899"/>
    </source>
</evidence>
<dbReference type="Gene3D" id="2.30.110.10">
    <property type="entry name" value="Electron Transport, Fmn-binding Protein, Chain A"/>
    <property type="match status" value="1"/>
</dbReference>
<dbReference type="NCBIfam" id="NF004231">
    <property type="entry name" value="PRK05679.1"/>
    <property type="match status" value="1"/>
</dbReference>
<evidence type="ECO:0000256" key="4">
    <source>
        <dbReference type="ARBA" id="ARBA00023002"/>
    </source>
</evidence>
<comment type="cofactor">
    <cofactor evidence="6">
        <name>FMN</name>
        <dbReference type="ChEBI" id="CHEBI:58210"/>
    </cofactor>
    <text evidence="6">Binds 1 FMN per subunit.</text>
</comment>
<comment type="similarity">
    <text evidence="1 6">Belongs to the pyridoxamine 5'-phosphate oxidase family.</text>
</comment>
<protein>
    <recommendedName>
        <fullName evidence="6">Pyridoxine/pyridoxamine 5'-phosphate oxidase</fullName>
        <ecNumber evidence="6">1.4.3.5</ecNumber>
    </recommendedName>
    <alternativeName>
        <fullName evidence="6">PNP/PMP oxidase</fullName>
        <shortName evidence="6">PNPOx</shortName>
    </alternativeName>
    <alternativeName>
        <fullName evidence="6">Pyridoxal 5'-phosphate synthase</fullName>
    </alternativeName>
</protein>
<feature type="binding site" evidence="6">
    <location>
        <position position="123"/>
    </location>
    <ligand>
        <name>substrate</name>
    </ligand>
</feature>
<dbReference type="Proteomes" id="UP001082899">
    <property type="component" value="Unassembled WGS sequence"/>
</dbReference>
<dbReference type="NCBIfam" id="TIGR00558">
    <property type="entry name" value="pdxH"/>
    <property type="match status" value="1"/>
</dbReference>
<comment type="function">
    <text evidence="6">Catalyzes the oxidation of either pyridoxine 5'-phosphate (PNP) or pyridoxamine 5'-phosphate (PMP) into pyridoxal 5'-phosphate (PLP).</text>
</comment>
<feature type="binding site" evidence="6">
    <location>
        <position position="127"/>
    </location>
    <ligand>
        <name>substrate</name>
    </ligand>
</feature>
<dbReference type="PIRSF" id="PIRSF000190">
    <property type="entry name" value="Pyd_amn-ph_oxd"/>
    <property type="match status" value="1"/>
</dbReference>
<feature type="domain" description="Pyridoxamine 5'-phosphate oxidase N-terminal" evidence="7">
    <location>
        <begin position="33"/>
        <end position="152"/>
    </location>
</feature>
<dbReference type="Pfam" id="PF01243">
    <property type="entry name" value="PNPOx_N"/>
    <property type="match status" value="1"/>
</dbReference>
<comment type="caution">
    <text evidence="9">The sequence shown here is derived from an EMBL/GenBank/DDBJ whole genome shotgun (WGS) entry which is preliminary data.</text>
</comment>
<dbReference type="InterPro" id="IPR019576">
    <property type="entry name" value="Pyridoxamine_oxidase_dimer_C"/>
</dbReference>
<sequence>MNQLSDIRKNYAYGSLSESDVDRDPIAQFARWFDEALKSEIPEANAMTLATVGTDFRPSSRIVLIKGFDARGVVFFTNYQSRKGRELATHPYASLLFHWIELERQVRIEGRVVKTSAAESDAYFHSRPVGSRIGAWASEQSEVVANREAIESRETAFRERFGDTPPRPEHWGGYRLLPDAFEFWQGRPSRLHDRIRYRRPLAADDTGQATASRDAAPWRIERLSP</sequence>